<dbReference type="RefSeq" id="WP_307329537.1">
    <property type="nucleotide sequence ID" value="NZ_JAUSUG010000020.1"/>
</dbReference>
<comment type="caution">
    <text evidence="1">The sequence shown here is derived from an EMBL/GenBank/DDBJ whole genome shotgun (WGS) entry which is preliminary data.</text>
</comment>
<protein>
    <submittedName>
        <fullName evidence="1">Vancomycin resistance protein YoaR</fullName>
    </submittedName>
</protein>
<name>A0ABT9ZZZ9_9BACI</name>
<reference evidence="1 2" key="1">
    <citation type="submission" date="2023-07" db="EMBL/GenBank/DDBJ databases">
        <title>Genomic Encyclopedia of Type Strains, Phase IV (KMG-IV): sequencing the most valuable type-strain genomes for metagenomic binning, comparative biology and taxonomic classification.</title>
        <authorList>
            <person name="Goeker M."/>
        </authorList>
    </citation>
    <scope>NUCLEOTIDE SEQUENCE [LARGE SCALE GENOMIC DNA]</scope>
    <source>
        <strain evidence="1 2">DSM 9768</strain>
    </source>
</reference>
<evidence type="ECO:0000313" key="1">
    <source>
        <dbReference type="EMBL" id="MDQ0256816.1"/>
    </source>
</evidence>
<dbReference type="InterPro" id="IPR007391">
    <property type="entry name" value="Vancomycin_resist_VanW"/>
</dbReference>
<accession>A0ABT9ZZZ9</accession>
<dbReference type="InterPro" id="IPR052913">
    <property type="entry name" value="Glycopeptide_resist_protein"/>
</dbReference>
<dbReference type="EMBL" id="JAUSUG010000020">
    <property type="protein sequence ID" value="MDQ0256816.1"/>
    <property type="molecule type" value="Genomic_DNA"/>
</dbReference>
<keyword evidence="2" id="KW-1185">Reference proteome</keyword>
<sequence>MRFLFPLLVLLHIVPFNDTDNLLLIHEGNTLASLNRDAFTSSFLGEPILDEKIYEEFVEKLDKQLYTAPENAAINDQGEIIPGRLGYKLDRVEFTEEFYGYFFNNGPGRIELPKLILHPKVDSELLADIRIQQIGSYVTYFNKRNKERSHNIALAAEALDNHVVFPGEIFSFNEVVGERTLEKGYLPAPVIVKGELYEGIGGGICQVSSTLFNAVDKAGVNIIQRYSHSRRVPYVPPGRDATVSWYGPDFTFENIHNQPILIRAKAYEGQVFIAVYSSDVINYEPRQVPSAPNKQPEEIRVNL</sequence>
<gene>
    <name evidence="1" type="ORF">J2S74_004238</name>
</gene>
<dbReference type="PANTHER" id="PTHR35788">
    <property type="entry name" value="EXPORTED PROTEIN-RELATED"/>
    <property type="match status" value="1"/>
</dbReference>
<evidence type="ECO:0000313" key="2">
    <source>
        <dbReference type="Proteomes" id="UP001230005"/>
    </source>
</evidence>
<proteinExistence type="predicted"/>
<dbReference type="PANTHER" id="PTHR35788:SF1">
    <property type="entry name" value="EXPORTED PROTEIN"/>
    <property type="match status" value="1"/>
</dbReference>
<dbReference type="Proteomes" id="UP001230005">
    <property type="component" value="Unassembled WGS sequence"/>
</dbReference>
<organism evidence="1 2">
    <name type="scientific">Evansella vedderi</name>
    <dbReference type="NCBI Taxonomy" id="38282"/>
    <lineage>
        <taxon>Bacteria</taxon>
        <taxon>Bacillati</taxon>
        <taxon>Bacillota</taxon>
        <taxon>Bacilli</taxon>
        <taxon>Bacillales</taxon>
        <taxon>Bacillaceae</taxon>
        <taxon>Evansella</taxon>
    </lineage>
</organism>
<dbReference type="Pfam" id="PF04294">
    <property type="entry name" value="VanW"/>
    <property type="match status" value="1"/>
</dbReference>